<comment type="caution">
    <text evidence="1">The sequence shown here is derived from an EMBL/GenBank/DDBJ whole genome shotgun (WGS) entry which is preliminary data.</text>
</comment>
<keyword evidence="2" id="KW-1185">Reference proteome</keyword>
<dbReference type="AlphaFoldDB" id="A0AAW4WZD0"/>
<dbReference type="RefSeq" id="WP_229343999.1">
    <property type="nucleotide sequence ID" value="NZ_JAJFAT010000003.1"/>
</dbReference>
<reference evidence="1 2" key="1">
    <citation type="submission" date="2021-10" db="EMBL/GenBank/DDBJ databases">
        <authorList>
            <person name="Grouzdev D.S."/>
            <person name="Pantiukh K.S."/>
            <person name="Krutkina M.S."/>
        </authorList>
    </citation>
    <scope>NUCLEOTIDE SEQUENCE [LARGE SCALE GENOMIC DNA]</scope>
    <source>
        <strain evidence="1 2">Z-7514</strain>
    </source>
</reference>
<evidence type="ECO:0000313" key="1">
    <source>
        <dbReference type="EMBL" id="MCC3144309.1"/>
    </source>
</evidence>
<proteinExistence type="predicted"/>
<dbReference type="EMBL" id="JAJFAT010000003">
    <property type="protein sequence ID" value="MCC3144309.1"/>
    <property type="molecule type" value="Genomic_DNA"/>
</dbReference>
<protein>
    <submittedName>
        <fullName evidence="1">Uncharacterized protein</fullName>
    </submittedName>
</protein>
<sequence length="54" mass="6180">MGSYIKNYEIISDPFVDMEEHQQKFELPDDFSLTEELETAWGVRAGQRGNGSRG</sequence>
<accession>A0AAW4WZD0</accession>
<dbReference type="Proteomes" id="UP001199296">
    <property type="component" value="Unassembled WGS sequence"/>
</dbReference>
<organism evidence="1 2">
    <name type="scientific">Halanaerobium polyolivorans</name>
    <dbReference type="NCBI Taxonomy" id="2886943"/>
    <lineage>
        <taxon>Bacteria</taxon>
        <taxon>Bacillati</taxon>
        <taxon>Bacillota</taxon>
        <taxon>Clostridia</taxon>
        <taxon>Halanaerobiales</taxon>
        <taxon>Halanaerobiaceae</taxon>
        <taxon>Halanaerobium</taxon>
    </lineage>
</organism>
<name>A0AAW4WZD0_9FIRM</name>
<evidence type="ECO:0000313" key="2">
    <source>
        <dbReference type="Proteomes" id="UP001199296"/>
    </source>
</evidence>
<gene>
    <name evidence="1" type="ORF">LJ207_03115</name>
</gene>